<comment type="subcellular location">
    <subcellularLocation>
        <location evidence="11">Cytoplasm</location>
    </subcellularLocation>
    <subcellularLocation>
        <location evidence="1 11">Golgi apparatus membrane</location>
        <topology evidence="1 11">Peripheral membrane protein</topology>
        <orientation evidence="1 11">Cytoplasmic side</orientation>
    </subcellularLocation>
    <subcellularLocation>
        <location evidence="11">Cytoplasmic vesicle</location>
        <location evidence="11">COPI-coated vesicle membrane</location>
        <topology evidence="11">Peripheral membrane protein</topology>
        <orientation evidence="11">Cytoplasmic side</orientation>
    </subcellularLocation>
</comment>
<dbReference type="Pfam" id="PF01602">
    <property type="entry name" value="Adaptin_N"/>
    <property type="match status" value="1"/>
</dbReference>
<evidence type="ECO:0000256" key="5">
    <source>
        <dbReference type="ARBA" id="ARBA00022737"/>
    </source>
</evidence>
<sequence length="738" mass="83787">MKEGHEVKTDPLAQIEKARVLQDSRCFDASSIDPKEVIPVMSKILYLINQGEELSQNESTEIFFRASKLYQSQHPHIRKMLYLLLKELSPKEGEVFMITSSLSRDVSTSDNPYYRASALRVMARILDPSLLIQMERFIKNSIVDNNDTVSSAAMIAGLKLCKSHPEVVRRWVTEVQEKLSSKNLNIHYHAMLLLFEMKKNDPLALSKFFEFMISSGFKNPLAQVQLLRFIRYSIKTIPFDKPALASIEKYLCDSLKRNQDMIVFEASKTLAEYALQLWENKNVSSGFSVLQLFLASGKNTTKFAGIKTINQYAIKCQNLLVGSLVDYEPLITESNRSLATLAISTLLKLSTEKNVDRLITQITQFMTEITDDFKIELIESLKILCLRMPRKIKTLLTFVGDILKGEGGFQLKSVVLDTLLQILQDLPSSHDLIMLILAEFIEDCHYEILQCKAIHLIGELGPQSEDPSQLIRFIYNRFILDKGQSRAAAVTALGKFAKVPELAQNVKVLLNRCLEDKDDEVRERARFYLDYLEKDEFPKTTLPVSIAQIEKAVKKCRDTGRTFTLELARHIQEEPEEYKGPSLPEKTQTNLYQGIAELEKLGKPLSSTNSVILTEKTAEYIVTMVAHNYPSCLLLQFSISNTLHNQALEDVVVNLHLESTLLEPLLSVDGGIEIYPCPRVDREGTGTAYALLRKLEGSRKGRVPTTLKFNVLEYEGDEVVARFEDEYQIESTQIELVS</sequence>
<dbReference type="InterPro" id="IPR002553">
    <property type="entry name" value="Clathrin/coatomer_adapt-like_N"/>
</dbReference>
<dbReference type="InterPro" id="IPR011989">
    <property type="entry name" value="ARM-like"/>
</dbReference>
<dbReference type="Proteomes" id="UP001162131">
    <property type="component" value="Unassembled WGS sequence"/>
</dbReference>
<comment type="similarity">
    <text evidence="2 11">Belongs to the COPG family.</text>
</comment>
<evidence type="ECO:0000256" key="11">
    <source>
        <dbReference type="PIRNR" id="PIRNR037093"/>
    </source>
</evidence>
<feature type="domain" description="Clathrin/coatomer adaptor adaptin-like N-terminal" evidence="12">
    <location>
        <begin position="17"/>
        <end position="535"/>
    </location>
</feature>
<keyword evidence="6 11" id="KW-0931">ER-Golgi transport</keyword>
<dbReference type="GO" id="GO:0030126">
    <property type="term" value="C:COPI vesicle coat"/>
    <property type="evidence" value="ECO:0007669"/>
    <property type="project" value="InterPro"/>
</dbReference>
<feature type="domain" description="Coatomer gamma subunit appendage Ig-like subdomain" evidence="13">
    <location>
        <begin position="592"/>
        <end position="734"/>
    </location>
</feature>
<evidence type="ECO:0000256" key="6">
    <source>
        <dbReference type="ARBA" id="ARBA00022892"/>
    </source>
</evidence>
<dbReference type="Pfam" id="PF08752">
    <property type="entry name" value="COP-gamma_platf"/>
    <property type="match status" value="1"/>
</dbReference>
<keyword evidence="7 11" id="KW-0653">Protein transport</keyword>
<evidence type="ECO:0000256" key="4">
    <source>
        <dbReference type="ARBA" id="ARBA00022490"/>
    </source>
</evidence>
<proteinExistence type="inferred from homology"/>
<evidence type="ECO:0000256" key="7">
    <source>
        <dbReference type="ARBA" id="ARBA00022927"/>
    </source>
</evidence>
<keyword evidence="4 11" id="KW-0963">Cytoplasm</keyword>
<name>A0AAU9IND6_9CILI</name>
<dbReference type="GO" id="GO:0006886">
    <property type="term" value="P:intracellular protein transport"/>
    <property type="evidence" value="ECO:0007669"/>
    <property type="project" value="InterPro"/>
</dbReference>
<dbReference type="GO" id="GO:0005783">
    <property type="term" value="C:endoplasmic reticulum"/>
    <property type="evidence" value="ECO:0007669"/>
    <property type="project" value="TreeGrafter"/>
</dbReference>
<gene>
    <name evidence="14" type="ORF">BSTOLATCC_MIC13050</name>
</gene>
<dbReference type="Gene3D" id="2.60.40.1480">
    <property type="entry name" value="Coatomer, gamma subunit, appendage domain"/>
    <property type="match status" value="1"/>
</dbReference>
<reference evidence="14" key="1">
    <citation type="submission" date="2021-09" db="EMBL/GenBank/DDBJ databases">
        <authorList>
            <consortium name="AG Swart"/>
            <person name="Singh M."/>
            <person name="Singh A."/>
            <person name="Seah K."/>
            <person name="Emmerich C."/>
        </authorList>
    </citation>
    <scope>NUCLEOTIDE SEQUENCE</scope>
    <source>
        <strain evidence="14">ATCC30299</strain>
    </source>
</reference>
<dbReference type="GO" id="GO:0006891">
    <property type="term" value="P:intra-Golgi vesicle-mediated transport"/>
    <property type="evidence" value="ECO:0007669"/>
    <property type="project" value="TreeGrafter"/>
</dbReference>
<accession>A0AAU9IND6</accession>
<dbReference type="PANTHER" id="PTHR10261:SF0">
    <property type="entry name" value="COATOMER SUBUNIT GAMMA-2"/>
    <property type="match status" value="1"/>
</dbReference>
<dbReference type="InterPro" id="IPR013040">
    <property type="entry name" value="Coatomer_gsu_app_Ig-like_dom"/>
</dbReference>
<dbReference type="AlphaFoldDB" id="A0AAU9IND6"/>
<keyword evidence="3 11" id="KW-0813">Transport</keyword>
<dbReference type="PIRSF" id="PIRSF037093">
    <property type="entry name" value="Coatomer_gamma_subunit"/>
    <property type="match status" value="1"/>
</dbReference>
<dbReference type="SUPFAM" id="SSF48371">
    <property type="entry name" value="ARM repeat"/>
    <property type="match status" value="1"/>
</dbReference>
<evidence type="ECO:0000313" key="14">
    <source>
        <dbReference type="EMBL" id="CAG9315276.1"/>
    </source>
</evidence>
<comment type="caution">
    <text evidence="14">The sequence shown here is derived from an EMBL/GenBank/DDBJ whole genome shotgun (WGS) entry which is preliminary data.</text>
</comment>
<keyword evidence="5" id="KW-0677">Repeat</keyword>
<dbReference type="InterPro" id="IPR037067">
    <property type="entry name" value="Coatomer_gsu_app_sf"/>
</dbReference>
<dbReference type="SUPFAM" id="SSF49348">
    <property type="entry name" value="Clathrin adaptor appendage domain"/>
    <property type="match status" value="1"/>
</dbReference>
<evidence type="ECO:0000256" key="2">
    <source>
        <dbReference type="ARBA" id="ARBA00010720"/>
    </source>
</evidence>
<keyword evidence="8 11" id="KW-0333">Golgi apparatus</keyword>
<comment type="subunit">
    <text evidence="11">Oligomeric complex.</text>
</comment>
<comment type="function">
    <text evidence="11">The coatomer is a cytosolic protein complex that binds to dilysine motifs and reversibly associates with Golgi non-clathrin-coated vesicles, which further mediate biosynthetic protein transport from the ER, via the Golgi up to the trans Golgi network. Coatomer complex is required for budding from Golgi membranes, and is essential for the retrograde Golgi-to-ER transport of dilysine-tagged proteins.</text>
</comment>
<evidence type="ECO:0000313" key="15">
    <source>
        <dbReference type="Proteomes" id="UP001162131"/>
    </source>
</evidence>
<dbReference type="GO" id="GO:0005198">
    <property type="term" value="F:structural molecule activity"/>
    <property type="evidence" value="ECO:0007669"/>
    <property type="project" value="InterPro"/>
</dbReference>
<dbReference type="InterPro" id="IPR013041">
    <property type="entry name" value="Clathrin_app_Ig-like_sf"/>
</dbReference>
<dbReference type="Gene3D" id="1.25.10.10">
    <property type="entry name" value="Leucine-rich Repeat Variant"/>
    <property type="match status" value="1"/>
</dbReference>
<dbReference type="GO" id="GO:0009306">
    <property type="term" value="P:protein secretion"/>
    <property type="evidence" value="ECO:0007669"/>
    <property type="project" value="TreeGrafter"/>
</dbReference>
<dbReference type="PANTHER" id="PTHR10261">
    <property type="entry name" value="COATOMER SUBUNIT GAMMA"/>
    <property type="match status" value="1"/>
</dbReference>
<evidence type="ECO:0000256" key="1">
    <source>
        <dbReference type="ARBA" id="ARBA00004255"/>
    </source>
</evidence>
<dbReference type="GO" id="GO:0006888">
    <property type="term" value="P:endoplasmic reticulum to Golgi vesicle-mediated transport"/>
    <property type="evidence" value="ECO:0007669"/>
    <property type="project" value="TreeGrafter"/>
</dbReference>
<dbReference type="InterPro" id="IPR016024">
    <property type="entry name" value="ARM-type_fold"/>
</dbReference>
<keyword evidence="15" id="KW-1185">Reference proteome</keyword>
<evidence type="ECO:0000256" key="8">
    <source>
        <dbReference type="ARBA" id="ARBA00023034"/>
    </source>
</evidence>
<organism evidence="14 15">
    <name type="scientific">Blepharisma stoltei</name>
    <dbReference type="NCBI Taxonomy" id="1481888"/>
    <lineage>
        <taxon>Eukaryota</taxon>
        <taxon>Sar</taxon>
        <taxon>Alveolata</taxon>
        <taxon>Ciliophora</taxon>
        <taxon>Postciliodesmatophora</taxon>
        <taxon>Heterotrichea</taxon>
        <taxon>Heterotrichida</taxon>
        <taxon>Blepharismidae</taxon>
        <taxon>Blepharisma</taxon>
    </lineage>
</organism>
<evidence type="ECO:0000256" key="10">
    <source>
        <dbReference type="ARBA" id="ARBA00023329"/>
    </source>
</evidence>
<evidence type="ECO:0000256" key="9">
    <source>
        <dbReference type="ARBA" id="ARBA00023136"/>
    </source>
</evidence>
<protein>
    <recommendedName>
        <fullName evidence="11">Coatomer subunit gamma</fullName>
    </recommendedName>
</protein>
<keyword evidence="9 11" id="KW-0472">Membrane</keyword>
<evidence type="ECO:0000259" key="12">
    <source>
        <dbReference type="Pfam" id="PF01602"/>
    </source>
</evidence>
<keyword evidence="10 11" id="KW-0968">Cytoplasmic vesicle</keyword>
<dbReference type="GO" id="GO:0000139">
    <property type="term" value="C:Golgi membrane"/>
    <property type="evidence" value="ECO:0007669"/>
    <property type="project" value="UniProtKB-SubCell"/>
</dbReference>
<dbReference type="InterPro" id="IPR017106">
    <property type="entry name" value="Coatomer_gsu"/>
</dbReference>
<evidence type="ECO:0000256" key="3">
    <source>
        <dbReference type="ARBA" id="ARBA00022448"/>
    </source>
</evidence>
<dbReference type="EMBL" id="CAJZBQ010000013">
    <property type="protein sequence ID" value="CAG9315276.1"/>
    <property type="molecule type" value="Genomic_DNA"/>
</dbReference>
<dbReference type="GO" id="GO:0005793">
    <property type="term" value="C:endoplasmic reticulum-Golgi intermediate compartment"/>
    <property type="evidence" value="ECO:0007669"/>
    <property type="project" value="TreeGrafter"/>
</dbReference>
<evidence type="ECO:0000259" key="13">
    <source>
        <dbReference type="Pfam" id="PF08752"/>
    </source>
</evidence>